<keyword evidence="4" id="KW-1185">Reference proteome</keyword>
<name>U1G597_ENDPU</name>
<dbReference type="GeneID" id="19243871"/>
<dbReference type="AlphaFoldDB" id="U1G597"/>
<evidence type="ECO:0000313" key="4">
    <source>
        <dbReference type="Proteomes" id="UP000019373"/>
    </source>
</evidence>
<accession>U1G597</accession>
<dbReference type="GO" id="GO:0003824">
    <property type="term" value="F:catalytic activity"/>
    <property type="evidence" value="ECO:0007669"/>
    <property type="project" value="InterPro"/>
</dbReference>
<feature type="repeat" description="TPR" evidence="1">
    <location>
        <begin position="1129"/>
        <end position="1162"/>
    </location>
</feature>
<sequence length="1267" mass="141149">MEESPRSFIRADYTVGWICALPIELSAARRMLDEKHPDLPKKAGDENHYCLGRIGCHNIVLACLPAGGIGNNSAATVAKDMMRSYKSLKVNLLVGVAAGAPGESNDIRLGDIIVSKPDGTHGGVVQYDFGKRLEGGRFQRTGSLDKPPRFLLQAIAVIQATHEGEKPKFHEFISKTTAAYPNFTPPSRESDILFKTTYSHKEGEKTCIKCDPQCIVPREARPDDSPLVHYGNIASGNQVIRDAPFRDSIAKEEKIICFEMEAAGSMDNFRCLVIRGICDYADSHKNKHWQKYAAVAAAAFAKELLLTIPEEEVQVARPEKIAPAVEATGNEHWLVPRAASDLFTGRKCTMEKLEQCVLPATGNKNPKQRRFVLVGTGGMGKSEVCLKFAERCRNRFWGVFWIDASFEESAKRGFIDIAEHCGVSAKSIEGVRSWLSSVERSWLLILDNADDAEVDYSKYFPPGKAGSVLVATREPNYSFLNTVGWEKLEGLDKGDAEELLFKATGIQQDNWQERRGAAERVVKTLGFCPLAIVQAGAYIRGGYCALEQFPEEYSRCSQKLMRPRPETREASEANLCTTFELCAKTLETSDKPEAAYARDLLHMLALLHSEDVAETVFEEAWRYSQTRRSPPSDELDRGLYLSTSQVSRVQSLTFIKQGSPVNPNGVPLRQARNLLVSLRFVAFDDRKCAISVYRPVHEWLRRRMDQAHYQETWLDAGSILALATQEKRSNKGFSKHLLQVEAYFSRPRNNFFASHSKIDAIRAFYWLVWNLKERQAFPVAGSLARVIFEAARDGAFAPDCSELMALQFLYGSCLQEDGDNDSAVSLLTQMFEKGKAGLPAAQPYLRQAEKQLARCHGNKGFDKAIRVFKEIVDSQKTQSHAQQGEHPAPQDGYHQLVKAVDEFLKVQKSTLPQKHINQRAAKTELIKADMDGTRLEKAAKLLGKIIETPTDVLLPEHPDRQESQFLLAKIHGTRRELGRSAKLLEDLVQAQRTKLSADDPSRLATEHELGTTYTDKGRYKKAIELLAEVVKREKTSPVAQPSDRVISQHELARAYSGAGQYDKAAKLLERITKIDEETLSFDHPDRLASRIALAQAYRGIGKPRISIDLLRKIAEICKSSAQVDDETHVTALQELALAYSDEEQHKEALDVMKKAIKIQKATLPPRHPALLQSRRWLKQLEFAVAGDAKQEPTMPPTSPSNSIISPIGYGGVGATHQIKSAKKSPKPEPNKVQSLQRPATPATPPPPYTPIQPAKKTPQARTKTGSH</sequence>
<feature type="repeat" description="TPR" evidence="1">
    <location>
        <begin position="1003"/>
        <end position="1036"/>
    </location>
</feature>
<dbReference type="InterPro" id="IPR019734">
    <property type="entry name" value="TPR_rpt"/>
</dbReference>
<evidence type="ECO:0000256" key="1">
    <source>
        <dbReference type="PROSITE-ProRule" id="PRU00339"/>
    </source>
</evidence>
<dbReference type="HOGENOM" id="CLU_000288_125_3_1"/>
<dbReference type="SUPFAM" id="SSF52540">
    <property type="entry name" value="P-loop containing nucleoside triphosphate hydrolases"/>
    <property type="match status" value="1"/>
</dbReference>
<dbReference type="SUPFAM" id="SSF48452">
    <property type="entry name" value="TPR-like"/>
    <property type="match status" value="2"/>
</dbReference>
<dbReference type="EMBL" id="KE721094">
    <property type="protein sequence ID" value="ERF72507.1"/>
    <property type="molecule type" value="Genomic_DNA"/>
</dbReference>
<dbReference type="SUPFAM" id="SSF53167">
    <property type="entry name" value="Purine and uridine phosphorylases"/>
    <property type="match status" value="1"/>
</dbReference>
<dbReference type="PANTHER" id="PTHR46082">
    <property type="entry name" value="ATP/GTP-BINDING PROTEIN-RELATED"/>
    <property type="match status" value="1"/>
</dbReference>
<dbReference type="Gene3D" id="1.25.40.10">
    <property type="entry name" value="Tetratricopeptide repeat domain"/>
    <property type="match status" value="2"/>
</dbReference>
<evidence type="ECO:0000256" key="2">
    <source>
        <dbReference type="SAM" id="MobiDB-lite"/>
    </source>
</evidence>
<dbReference type="Pfam" id="PF13424">
    <property type="entry name" value="TPR_12"/>
    <property type="match status" value="1"/>
</dbReference>
<dbReference type="PROSITE" id="PS50005">
    <property type="entry name" value="TPR"/>
    <property type="match status" value="2"/>
</dbReference>
<organism evidence="3 4">
    <name type="scientific">Endocarpon pusillum (strain Z07020 / HMAS-L-300199)</name>
    <name type="common">Lichen-forming fungus</name>
    <dbReference type="NCBI Taxonomy" id="1263415"/>
    <lineage>
        <taxon>Eukaryota</taxon>
        <taxon>Fungi</taxon>
        <taxon>Dikarya</taxon>
        <taxon>Ascomycota</taxon>
        <taxon>Pezizomycotina</taxon>
        <taxon>Eurotiomycetes</taxon>
        <taxon>Chaetothyriomycetidae</taxon>
        <taxon>Verrucariales</taxon>
        <taxon>Verrucariaceae</taxon>
        <taxon>Endocarpon</taxon>
    </lineage>
</organism>
<dbReference type="eggNOG" id="KOG1840">
    <property type="taxonomic scope" value="Eukaryota"/>
</dbReference>
<dbReference type="InterPro" id="IPR035994">
    <property type="entry name" value="Nucleoside_phosphorylase_sf"/>
</dbReference>
<dbReference type="Proteomes" id="UP000019373">
    <property type="component" value="Unassembled WGS sequence"/>
</dbReference>
<protein>
    <submittedName>
        <fullName evidence="3">Uncharacterized protein</fullName>
    </submittedName>
</protein>
<dbReference type="PANTHER" id="PTHR46082:SF11">
    <property type="entry name" value="AAA+ ATPASE DOMAIN-CONTAINING PROTEIN-RELATED"/>
    <property type="match status" value="1"/>
</dbReference>
<reference evidence="4" key="1">
    <citation type="journal article" date="2014" name="BMC Genomics">
        <title>Genome characteristics reveal the impact of lichenization on lichen-forming fungus Endocarpon pusillum Hedwig (Verrucariales, Ascomycota).</title>
        <authorList>
            <person name="Wang Y.-Y."/>
            <person name="Liu B."/>
            <person name="Zhang X.-Y."/>
            <person name="Zhou Q.-M."/>
            <person name="Zhang T."/>
            <person name="Li H."/>
            <person name="Yu Y.-F."/>
            <person name="Zhang X.-L."/>
            <person name="Hao X.-Y."/>
            <person name="Wang M."/>
            <person name="Wang L."/>
            <person name="Wei J.-C."/>
        </authorList>
    </citation>
    <scope>NUCLEOTIDE SEQUENCE [LARGE SCALE GENOMIC DNA]</scope>
    <source>
        <strain evidence="4">Z07020 / HMAS-L-300199</strain>
    </source>
</reference>
<dbReference type="InterPro" id="IPR053137">
    <property type="entry name" value="NLR-like"/>
</dbReference>
<dbReference type="Pfam" id="PF13374">
    <property type="entry name" value="TPR_10"/>
    <property type="match status" value="1"/>
</dbReference>
<dbReference type="SMART" id="SM00028">
    <property type="entry name" value="TPR"/>
    <property type="match status" value="4"/>
</dbReference>
<dbReference type="OrthoDB" id="5986190at2759"/>
<dbReference type="GO" id="GO:0009116">
    <property type="term" value="P:nucleoside metabolic process"/>
    <property type="evidence" value="ECO:0007669"/>
    <property type="project" value="InterPro"/>
</dbReference>
<dbReference type="Pfam" id="PF13181">
    <property type="entry name" value="TPR_8"/>
    <property type="match status" value="1"/>
</dbReference>
<dbReference type="Gene3D" id="3.40.50.1580">
    <property type="entry name" value="Nucleoside phosphorylase domain"/>
    <property type="match status" value="1"/>
</dbReference>
<keyword evidence="1" id="KW-0802">TPR repeat</keyword>
<feature type="region of interest" description="Disordered" evidence="2">
    <location>
        <begin position="1187"/>
        <end position="1267"/>
    </location>
</feature>
<proteinExistence type="predicted"/>
<dbReference type="InterPro" id="IPR027417">
    <property type="entry name" value="P-loop_NTPase"/>
</dbReference>
<dbReference type="Gene3D" id="3.40.50.300">
    <property type="entry name" value="P-loop containing nucleotide triphosphate hydrolases"/>
    <property type="match status" value="1"/>
</dbReference>
<feature type="compositionally biased region" description="Pro residues" evidence="2">
    <location>
        <begin position="1241"/>
        <end position="1250"/>
    </location>
</feature>
<evidence type="ECO:0000313" key="3">
    <source>
        <dbReference type="EMBL" id="ERF72507.1"/>
    </source>
</evidence>
<dbReference type="RefSeq" id="XP_007801842.1">
    <property type="nucleotide sequence ID" value="XM_007803651.1"/>
</dbReference>
<gene>
    <name evidence="3" type="ORF">EPUS_09034</name>
</gene>
<dbReference type="InterPro" id="IPR011990">
    <property type="entry name" value="TPR-like_helical_dom_sf"/>
</dbReference>